<dbReference type="InterPro" id="IPR002491">
    <property type="entry name" value="ABC_transptr_periplasmic_BD"/>
</dbReference>
<reference evidence="3" key="1">
    <citation type="submission" date="2016-03" db="EMBL/GenBank/DDBJ databases">
        <title>Co-evolution between Pasteurellaceae and their hosts.</title>
        <authorList>
            <person name="Hansen M.J."/>
            <person name="Bojesen A.M."/>
            <person name="Planet P."/>
        </authorList>
    </citation>
    <scope>NUCLEOTIDE SEQUENCE</scope>
    <source>
        <strain evidence="3">146/S8/89</strain>
    </source>
</reference>
<dbReference type="SUPFAM" id="SSF53807">
    <property type="entry name" value="Helical backbone' metal receptor"/>
    <property type="match status" value="1"/>
</dbReference>
<evidence type="ECO:0000256" key="1">
    <source>
        <dbReference type="SAM" id="SignalP"/>
    </source>
</evidence>
<dbReference type="PROSITE" id="PS50983">
    <property type="entry name" value="FE_B12_PBP"/>
    <property type="match status" value="1"/>
</dbReference>
<dbReference type="PANTHER" id="PTHR30535">
    <property type="entry name" value="VITAMIN B12-BINDING PROTEIN"/>
    <property type="match status" value="1"/>
</dbReference>
<protein>
    <recommendedName>
        <fullName evidence="2">Fe/B12 periplasmic-binding domain-containing protein</fullName>
    </recommendedName>
</protein>
<keyword evidence="1" id="KW-0732">Signal</keyword>
<dbReference type="EMBL" id="LWID01000001">
    <property type="protein sequence ID" value="MDG6895304.1"/>
    <property type="molecule type" value="Genomic_DNA"/>
</dbReference>
<dbReference type="AlphaFoldDB" id="A0A9X4SKN7"/>
<evidence type="ECO:0000313" key="3">
    <source>
        <dbReference type="EMBL" id="MDG6895304.1"/>
    </source>
</evidence>
<dbReference type="PANTHER" id="PTHR30535:SF4">
    <property type="entry name" value="HEMIN-BINDING PERIPLASMIC PROTEIN HMUT"/>
    <property type="match status" value="1"/>
</dbReference>
<name>A0A9X4SKN7_9PAST</name>
<keyword evidence="4" id="KW-1185">Reference proteome</keyword>
<feature type="domain" description="Fe/B12 periplasmic-binding" evidence="2">
    <location>
        <begin position="24"/>
        <end position="276"/>
    </location>
</feature>
<evidence type="ECO:0000259" key="2">
    <source>
        <dbReference type="PROSITE" id="PS50983"/>
    </source>
</evidence>
<dbReference type="RefSeq" id="WP_279572718.1">
    <property type="nucleotide sequence ID" value="NZ_LWID01000001.1"/>
</dbReference>
<accession>A0A9X4SKN7</accession>
<feature type="signal peptide" evidence="1">
    <location>
        <begin position="1"/>
        <end position="19"/>
    </location>
</feature>
<dbReference type="Pfam" id="PF01497">
    <property type="entry name" value="Peripla_BP_2"/>
    <property type="match status" value="1"/>
</dbReference>
<gene>
    <name evidence="3" type="ORF">A6A20_06650</name>
</gene>
<comment type="caution">
    <text evidence="3">The sequence shown here is derived from an EMBL/GenBank/DDBJ whole genome shotgun (WGS) entry which is preliminary data.</text>
</comment>
<sequence length="278" mass="30542">MYRIILFCCLILQTSVTLAQSPTRIVSVGAGVTELLFALGAKSQVVAVDSTSRRFASENHLPVLGYQRHLTTEGVLSLQPDYLIGSSEMGPENVLQQLAQAGVKVIKLDNPHNNVKDLMQHIEQLGQLLDKPQQAEQLLADIQQQLAQFTSQAPQGLTGLGLVLAENNIMASGQDSTMASMFNLLHIDNLANQQANYYPYSTEQILLQQPKVLLVAQRSLSQDLDETLNKYPFLNQLSAVKNQCIFTVDGQALLGGFNLTTLAETQRIMQGITTHHCL</sequence>
<dbReference type="Proteomes" id="UP001155500">
    <property type="component" value="Unassembled WGS sequence"/>
</dbReference>
<evidence type="ECO:0000313" key="4">
    <source>
        <dbReference type="Proteomes" id="UP001155500"/>
    </source>
</evidence>
<dbReference type="InterPro" id="IPR050902">
    <property type="entry name" value="ABC_Transporter_SBP"/>
</dbReference>
<dbReference type="Gene3D" id="3.40.50.1980">
    <property type="entry name" value="Nitrogenase molybdenum iron protein domain"/>
    <property type="match status" value="2"/>
</dbReference>
<proteinExistence type="predicted"/>
<organism evidence="3 4">
    <name type="scientific">Volucribacter amazonae</name>
    <dbReference type="NCBI Taxonomy" id="256731"/>
    <lineage>
        <taxon>Bacteria</taxon>
        <taxon>Pseudomonadati</taxon>
        <taxon>Pseudomonadota</taxon>
        <taxon>Gammaproteobacteria</taxon>
        <taxon>Pasteurellales</taxon>
        <taxon>Pasteurellaceae</taxon>
        <taxon>Volucribacter</taxon>
    </lineage>
</organism>
<feature type="chain" id="PRO_5040795402" description="Fe/B12 periplasmic-binding domain-containing protein" evidence="1">
    <location>
        <begin position="20"/>
        <end position="278"/>
    </location>
</feature>